<dbReference type="EMBL" id="JAXAVU010000014">
    <property type="protein sequence ID" value="MDX8147919.1"/>
    <property type="molecule type" value="Genomic_DNA"/>
</dbReference>
<feature type="domain" description="HTH luxR-type" evidence="4">
    <location>
        <begin position="1"/>
        <end position="61"/>
    </location>
</feature>
<keyword evidence="1" id="KW-0805">Transcription regulation</keyword>
<dbReference type="CDD" id="cd06170">
    <property type="entry name" value="LuxR_C_like"/>
    <property type="match status" value="1"/>
</dbReference>
<dbReference type="RefSeq" id="WP_319979955.1">
    <property type="nucleotide sequence ID" value="NZ_JAXAVU010000014.1"/>
</dbReference>
<gene>
    <name evidence="5" type="ORF">SK854_37805</name>
</gene>
<dbReference type="PRINTS" id="PR00038">
    <property type="entry name" value="HTHLUXR"/>
</dbReference>
<dbReference type="InterPro" id="IPR036388">
    <property type="entry name" value="WH-like_DNA-bd_sf"/>
</dbReference>
<keyword evidence="3" id="KW-0804">Transcription</keyword>
<protein>
    <submittedName>
        <fullName evidence="5">Helix-turn-helix transcriptional regulator</fullName>
    </submittedName>
</protein>
<keyword evidence="6" id="KW-1185">Reference proteome</keyword>
<evidence type="ECO:0000259" key="4">
    <source>
        <dbReference type="PROSITE" id="PS50043"/>
    </source>
</evidence>
<keyword evidence="2" id="KW-0238">DNA-binding</keyword>
<sequence>MTLTPREREVLSYVMAGRTARSSARAMGISPRTATKHLENAYRKLGVSNRVTAVLAAREHGLI</sequence>
<comment type="caution">
    <text evidence="5">The sequence shown here is derived from an EMBL/GenBank/DDBJ whole genome shotgun (WGS) entry which is preliminary data.</text>
</comment>
<proteinExistence type="predicted"/>
<dbReference type="InterPro" id="IPR000792">
    <property type="entry name" value="Tscrpt_reg_LuxR_C"/>
</dbReference>
<dbReference type="SUPFAM" id="SSF46894">
    <property type="entry name" value="C-terminal effector domain of the bipartite response regulators"/>
    <property type="match status" value="1"/>
</dbReference>
<reference evidence="5 6" key="1">
    <citation type="submission" date="2023-11" db="EMBL/GenBank/DDBJ databases">
        <title>Lentzea sokolovensis, sp. nov., Lentzea kristufkii, sp. nov., and Lentzea miocenensis, sp. nov., rare actinobacteria from Sokolov Coal Basin, Miocene lacustrine sediment, Czech Republic.</title>
        <authorList>
            <person name="Lara A."/>
            <person name="Kotroba L."/>
            <person name="Nouioui I."/>
            <person name="Neumann-Schaal M."/>
            <person name="Mast Y."/>
            <person name="Chronakova A."/>
        </authorList>
    </citation>
    <scope>NUCLEOTIDE SEQUENCE [LARGE SCALE GENOMIC DNA]</scope>
    <source>
        <strain evidence="5 6">BCCO 10_0061</strain>
    </source>
</reference>
<dbReference type="InterPro" id="IPR016032">
    <property type="entry name" value="Sig_transdc_resp-reg_C-effctor"/>
</dbReference>
<evidence type="ECO:0000256" key="2">
    <source>
        <dbReference type="ARBA" id="ARBA00023125"/>
    </source>
</evidence>
<evidence type="ECO:0000313" key="5">
    <source>
        <dbReference type="EMBL" id="MDX8147919.1"/>
    </source>
</evidence>
<dbReference type="PROSITE" id="PS50043">
    <property type="entry name" value="HTH_LUXR_2"/>
    <property type="match status" value="1"/>
</dbReference>
<dbReference type="PANTHER" id="PTHR44688">
    <property type="entry name" value="DNA-BINDING TRANSCRIPTIONAL ACTIVATOR DEVR_DOSR"/>
    <property type="match status" value="1"/>
</dbReference>
<accession>A0ABU4V9M9</accession>
<name>A0ABU4V9M9_9PSEU</name>
<evidence type="ECO:0000313" key="6">
    <source>
        <dbReference type="Proteomes" id="UP001285352"/>
    </source>
</evidence>
<evidence type="ECO:0000256" key="3">
    <source>
        <dbReference type="ARBA" id="ARBA00023163"/>
    </source>
</evidence>
<dbReference type="SMART" id="SM00421">
    <property type="entry name" value="HTH_LUXR"/>
    <property type="match status" value="1"/>
</dbReference>
<dbReference type="PANTHER" id="PTHR44688:SF16">
    <property type="entry name" value="DNA-BINDING TRANSCRIPTIONAL ACTIVATOR DEVR_DOSR"/>
    <property type="match status" value="1"/>
</dbReference>
<organism evidence="5 6">
    <name type="scientific">Lentzea sokolovensis</name>
    <dbReference type="NCBI Taxonomy" id="3095429"/>
    <lineage>
        <taxon>Bacteria</taxon>
        <taxon>Bacillati</taxon>
        <taxon>Actinomycetota</taxon>
        <taxon>Actinomycetes</taxon>
        <taxon>Pseudonocardiales</taxon>
        <taxon>Pseudonocardiaceae</taxon>
        <taxon>Lentzea</taxon>
    </lineage>
</organism>
<dbReference type="Gene3D" id="1.10.10.10">
    <property type="entry name" value="Winged helix-like DNA-binding domain superfamily/Winged helix DNA-binding domain"/>
    <property type="match status" value="1"/>
</dbReference>
<dbReference type="Proteomes" id="UP001285352">
    <property type="component" value="Unassembled WGS sequence"/>
</dbReference>
<evidence type="ECO:0000256" key="1">
    <source>
        <dbReference type="ARBA" id="ARBA00023015"/>
    </source>
</evidence>
<dbReference type="Pfam" id="PF00196">
    <property type="entry name" value="GerE"/>
    <property type="match status" value="1"/>
</dbReference>